<evidence type="ECO:0000259" key="3">
    <source>
        <dbReference type="PROSITE" id="PS51462"/>
    </source>
</evidence>
<gene>
    <name evidence="4" type="ORF">JOE61_003316</name>
</gene>
<reference evidence="4 5" key="1">
    <citation type="submission" date="2021-01" db="EMBL/GenBank/DDBJ databases">
        <title>Sequencing the genomes of 1000 actinobacteria strains.</title>
        <authorList>
            <person name="Klenk H.-P."/>
        </authorList>
    </citation>
    <scope>NUCLEOTIDE SEQUENCE [LARGE SCALE GENOMIC DNA]</scope>
    <source>
        <strain evidence="4 5">DSM 18239</strain>
    </source>
</reference>
<accession>A0ABS2ME89</accession>
<proteinExistence type="predicted"/>
<dbReference type="EMBL" id="JAFBBZ010000001">
    <property type="protein sequence ID" value="MBM7509502.1"/>
    <property type="molecule type" value="Genomic_DNA"/>
</dbReference>
<dbReference type="Pfam" id="PF00293">
    <property type="entry name" value="NUDIX"/>
    <property type="match status" value="1"/>
</dbReference>
<dbReference type="Proteomes" id="UP000732378">
    <property type="component" value="Unassembled WGS sequence"/>
</dbReference>
<evidence type="ECO:0000313" key="4">
    <source>
        <dbReference type="EMBL" id="MBM7509502.1"/>
    </source>
</evidence>
<evidence type="ECO:0000256" key="2">
    <source>
        <dbReference type="ARBA" id="ARBA00022801"/>
    </source>
</evidence>
<dbReference type="InterPro" id="IPR000086">
    <property type="entry name" value="NUDIX_hydrolase_dom"/>
</dbReference>
<dbReference type="RefSeq" id="WP_193667255.1">
    <property type="nucleotide sequence ID" value="NZ_JACDTV010000001.1"/>
</dbReference>
<comment type="cofactor">
    <cofactor evidence="1">
        <name>Mg(2+)</name>
        <dbReference type="ChEBI" id="CHEBI:18420"/>
    </cofactor>
</comment>
<dbReference type="PANTHER" id="PTHR43046">
    <property type="entry name" value="GDP-MANNOSE MANNOSYL HYDROLASE"/>
    <property type="match status" value="1"/>
</dbReference>
<protein>
    <submittedName>
        <fullName evidence="4">8-oxo-dGTP pyrophosphatase MutT (NUDIX family)</fullName>
    </submittedName>
</protein>
<comment type="caution">
    <text evidence="4">The sequence shown here is derived from an EMBL/GenBank/DDBJ whole genome shotgun (WGS) entry which is preliminary data.</text>
</comment>
<dbReference type="Gene3D" id="3.90.79.10">
    <property type="entry name" value="Nucleoside Triphosphate Pyrophosphohydrolase"/>
    <property type="match status" value="1"/>
</dbReference>
<dbReference type="InterPro" id="IPR015797">
    <property type="entry name" value="NUDIX_hydrolase-like_dom_sf"/>
</dbReference>
<evidence type="ECO:0000256" key="1">
    <source>
        <dbReference type="ARBA" id="ARBA00001946"/>
    </source>
</evidence>
<keyword evidence="5" id="KW-1185">Reference proteome</keyword>
<sequence>MSLHADALALLSGWSAPDAGQEELRERYVAQLRADPDALRREGRPDHLTASTLVLSADRQRVLLTLHAKARRWFQLGGHCEDADPSLAAAALREATEESGLGDLRLDPVPVQLSAHPVPFCGGPSERPVHHLDVRFVALAADEQHALSEESLDLRWWPVDALPDPEADLVELVRLARARLGAQSGSSPSSRAADQPIR</sequence>
<dbReference type="SUPFAM" id="SSF55811">
    <property type="entry name" value="Nudix"/>
    <property type="match status" value="1"/>
</dbReference>
<dbReference type="CDD" id="cd03674">
    <property type="entry name" value="NUDIX_Hydrolase"/>
    <property type="match status" value="1"/>
</dbReference>
<evidence type="ECO:0000313" key="5">
    <source>
        <dbReference type="Proteomes" id="UP000732378"/>
    </source>
</evidence>
<feature type="domain" description="Nudix hydrolase" evidence="3">
    <location>
        <begin position="45"/>
        <end position="180"/>
    </location>
</feature>
<organism evidence="4 5">
    <name type="scientific">Nocardioides salarius</name>
    <dbReference type="NCBI Taxonomy" id="374513"/>
    <lineage>
        <taxon>Bacteria</taxon>
        <taxon>Bacillati</taxon>
        <taxon>Actinomycetota</taxon>
        <taxon>Actinomycetes</taxon>
        <taxon>Propionibacteriales</taxon>
        <taxon>Nocardioidaceae</taxon>
        <taxon>Nocardioides</taxon>
    </lineage>
</organism>
<name>A0ABS2ME89_9ACTN</name>
<dbReference type="PROSITE" id="PS51462">
    <property type="entry name" value="NUDIX"/>
    <property type="match status" value="1"/>
</dbReference>
<dbReference type="PANTHER" id="PTHR43046:SF14">
    <property type="entry name" value="MUTT_NUDIX FAMILY PROTEIN"/>
    <property type="match status" value="1"/>
</dbReference>
<keyword evidence="2" id="KW-0378">Hydrolase</keyword>